<dbReference type="SUPFAM" id="SSF48403">
    <property type="entry name" value="Ankyrin repeat"/>
    <property type="match status" value="1"/>
</dbReference>
<keyword evidence="2" id="KW-1185">Reference proteome</keyword>
<dbReference type="OrthoDB" id="194358at2759"/>
<dbReference type="GO" id="GO:0035556">
    <property type="term" value="P:intracellular signal transduction"/>
    <property type="evidence" value="ECO:0007669"/>
    <property type="project" value="InterPro"/>
</dbReference>
<dbReference type="SUPFAM" id="SSF158235">
    <property type="entry name" value="SOCS box-like"/>
    <property type="match status" value="1"/>
</dbReference>
<evidence type="ECO:0000313" key="1">
    <source>
        <dbReference type="EMBL" id="CAH1795661.1"/>
    </source>
</evidence>
<evidence type="ECO:0000313" key="2">
    <source>
        <dbReference type="Proteomes" id="UP000749559"/>
    </source>
</evidence>
<dbReference type="PROSITE" id="PS50297">
    <property type="entry name" value="ANK_REP_REGION"/>
    <property type="match status" value="4"/>
</dbReference>
<dbReference type="InterPro" id="IPR036770">
    <property type="entry name" value="Ankyrin_rpt-contain_sf"/>
</dbReference>
<accession>A0A8J1U754</accession>
<dbReference type="InterPro" id="IPR001496">
    <property type="entry name" value="SOCS_box"/>
</dbReference>
<dbReference type="GO" id="GO:0005634">
    <property type="term" value="C:nucleus"/>
    <property type="evidence" value="ECO:0007669"/>
    <property type="project" value="TreeGrafter"/>
</dbReference>
<organism evidence="1 2">
    <name type="scientific">Owenia fusiformis</name>
    <name type="common">Polychaete worm</name>
    <dbReference type="NCBI Taxonomy" id="6347"/>
    <lineage>
        <taxon>Eukaryota</taxon>
        <taxon>Metazoa</taxon>
        <taxon>Spiralia</taxon>
        <taxon>Lophotrochozoa</taxon>
        <taxon>Annelida</taxon>
        <taxon>Polychaeta</taxon>
        <taxon>Sedentaria</taxon>
        <taxon>Canalipalpata</taxon>
        <taxon>Sabellida</taxon>
        <taxon>Oweniida</taxon>
        <taxon>Oweniidae</taxon>
        <taxon>Owenia</taxon>
    </lineage>
</organism>
<dbReference type="PROSITE" id="PS50088">
    <property type="entry name" value="ANK_REPEAT"/>
    <property type="match status" value="5"/>
</dbReference>
<dbReference type="PROSITE" id="PS50225">
    <property type="entry name" value="SOCS"/>
    <property type="match status" value="1"/>
</dbReference>
<comment type="caution">
    <text evidence="1">The sequence shown here is derived from an EMBL/GenBank/DDBJ whole genome shotgun (WGS) entry which is preliminary data.</text>
</comment>
<dbReference type="InterPro" id="IPR002110">
    <property type="entry name" value="Ankyrin_rpt"/>
</dbReference>
<dbReference type="AlphaFoldDB" id="A0A8J1U754"/>
<dbReference type="Pfam" id="PF07525">
    <property type="entry name" value="SOCS_box"/>
    <property type="match status" value="1"/>
</dbReference>
<sequence>MKHIYTPVASVVLETLLKWRERGILNYEKTITTVWVFVVSIAAISLVVAMTTASLFCIVSAKSAFHVIISLFVFIGELIVALLAALCSGVTICTAVVASVAASVLAIPASVIHVRVMVSVAVAGFSMVISSMLMVHWTEMKMDVNAGVALFSTAAIMVALAAAWAVGVMSLIEKETKQVGLRMTSILDAVRTNNHRILKLLLTVHTGLHQRELNLALLHGVKLGYTECVEILLTSGGSPDCTDAQGSTCLYLAAEIGSVRLCSQLISAGCNIDKRSGNKGCALHQAAKWGYDEVVMLLLGNGADTDVQDGGWNTPLILAAKNAYQAQTVINLLVESGCDVNIRNSEQRTALHYAATRGLDVSLMLEHGALHSINDFEGNKPLHLSASEGTMNVLEALLEHGASTNVKNIDGRTPVHYAAMKGHLHCLQTLALHWGDLGSLDNEGATPLSYAVQYDRVNIISFLLRNTKRQNCLKTMNKHDLLHLALTKQFYNTARLLIIAGYTTPSILDLLPDMTGDCKTMEDDLDLLLWLHRTASVPHGLSEICRVVIRDHIERDLVTGVGMLPLPKTLQMYLSIPELEQYTPH</sequence>
<gene>
    <name evidence="1" type="ORF">OFUS_LOCUS20171</name>
</gene>
<dbReference type="PANTHER" id="PTHR24201:SF16">
    <property type="entry name" value="ANKYRIN-1-LIKE-RELATED"/>
    <property type="match status" value="1"/>
</dbReference>
<protein>
    <submittedName>
        <fullName evidence="1">Uncharacterized protein</fullName>
    </submittedName>
</protein>
<dbReference type="InterPro" id="IPR050776">
    <property type="entry name" value="Ank_Repeat/CDKN_Inhibitor"/>
</dbReference>
<dbReference type="Pfam" id="PF12796">
    <property type="entry name" value="Ank_2"/>
    <property type="match status" value="3"/>
</dbReference>
<proteinExistence type="predicted"/>
<dbReference type="Proteomes" id="UP000749559">
    <property type="component" value="Unassembled WGS sequence"/>
</dbReference>
<dbReference type="InterPro" id="IPR036036">
    <property type="entry name" value="SOCS_box-like_dom_sf"/>
</dbReference>
<name>A0A8J1U754_OWEFU</name>
<dbReference type="SMART" id="SM00248">
    <property type="entry name" value="ANK"/>
    <property type="match status" value="10"/>
</dbReference>
<reference evidence="1" key="1">
    <citation type="submission" date="2022-03" db="EMBL/GenBank/DDBJ databases">
        <authorList>
            <person name="Martin C."/>
        </authorList>
    </citation>
    <scope>NUCLEOTIDE SEQUENCE</scope>
</reference>
<dbReference type="EMBL" id="CAIIXF020000009">
    <property type="protein sequence ID" value="CAH1795661.1"/>
    <property type="molecule type" value="Genomic_DNA"/>
</dbReference>
<dbReference type="Gene3D" id="1.25.40.20">
    <property type="entry name" value="Ankyrin repeat-containing domain"/>
    <property type="match status" value="3"/>
</dbReference>
<dbReference type="PANTHER" id="PTHR24201">
    <property type="entry name" value="ANK_REP_REGION DOMAIN-CONTAINING PROTEIN"/>
    <property type="match status" value="1"/>
</dbReference>